<sequence>MNGRLIFEVAGTRHPIDVTDAHAPRTLAALRRWLPAEITIHCAKIAGCHIYWPTPILETLEEGADIHSLPPGAFLYYPDRQYMEITYDALQAETAAVNMLGTFAGDLGWLRAFADDQRARHGREIFTARLFFEGEETQKAPAPAGEEAHGRLRAALAAAWEAEPQELRDFLMRTGLNIPFGPVITAEGEFRRTQELMWRLWRNANGHDDATRAAIARETLELTLARIVGYCHLGEAGAALEAGRDALLAPGADVTAILGDLTIYCGRMGAWLDLHVPWWECNALMRRALGRDDA</sequence>
<gene>
    <name evidence="1" type="ORF">NJQ99_04945</name>
</gene>
<proteinExistence type="predicted"/>
<dbReference type="Gene3D" id="2.40.100.20">
    <property type="match status" value="1"/>
</dbReference>
<dbReference type="Proteomes" id="UP001055804">
    <property type="component" value="Unassembled WGS sequence"/>
</dbReference>
<evidence type="ECO:0000313" key="2">
    <source>
        <dbReference type="Proteomes" id="UP001055804"/>
    </source>
</evidence>
<name>A0A9J6PBZ6_9PROT</name>
<comment type="caution">
    <text evidence="1">The sequence shown here is derived from an EMBL/GenBank/DDBJ whole genome shotgun (WGS) entry which is preliminary data.</text>
</comment>
<dbReference type="RefSeq" id="WP_269331683.1">
    <property type="nucleotide sequence ID" value="NZ_JAMZFT010000001.1"/>
</dbReference>
<dbReference type="EMBL" id="JAMZFT010000001">
    <property type="protein sequence ID" value="MCP1335750.1"/>
    <property type="molecule type" value="Genomic_DNA"/>
</dbReference>
<reference evidence="1" key="1">
    <citation type="submission" date="2022-06" db="EMBL/GenBank/DDBJ databases">
        <title>Isolation and Genomics of Futiania mangrovii gen. nov., sp. nov., a Rare and Metabolically-versatile member in the Class Alphaproteobacteria.</title>
        <authorList>
            <person name="Liu L."/>
            <person name="Huang W.-C."/>
            <person name="Pan J."/>
            <person name="Li J."/>
            <person name="Huang Y."/>
            <person name="Du H."/>
            <person name="Liu Y."/>
            <person name="Li M."/>
        </authorList>
    </citation>
    <scope>NUCLEOTIDE SEQUENCE</scope>
    <source>
        <strain evidence="1">FT118</strain>
    </source>
</reference>
<keyword evidence="2" id="KW-1185">Reference proteome</keyword>
<accession>A0A9J6PBZ6</accession>
<protein>
    <submittedName>
        <fullName evidence="1">DUF3830 family protein</fullName>
    </submittedName>
</protein>
<evidence type="ECO:0000313" key="1">
    <source>
        <dbReference type="EMBL" id="MCP1335750.1"/>
    </source>
</evidence>
<organism evidence="1 2">
    <name type="scientific">Futiania mangrovi</name>
    <dbReference type="NCBI Taxonomy" id="2959716"/>
    <lineage>
        <taxon>Bacteria</taxon>
        <taxon>Pseudomonadati</taxon>
        <taxon>Pseudomonadota</taxon>
        <taxon>Alphaproteobacteria</taxon>
        <taxon>Futianiales</taxon>
        <taxon>Futianiaceae</taxon>
        <taxon>Futiania</taxon>
    </lineage>
</organism>
<dbReference type="AlphaFoldDB" id="A0A9J6PBZ6"/>